<dbReference type="PANTHER" id="PTHR43798">
    <property type="entry name" value="MONOACYLGLYCEROL LIPASE"/>
    <property type="match status" value="1"/>
</dbReference>
<dbReference type="Gene3D" id="3.40.50.1820">
    <property type="entry name" value="alpha/beta hydrolase"/>
    <property type="match status" value="1"/>
</dbReference>
<dbReference type="InterPro" id="IPR000073">
    <property type="entry name" value="AB_hydrolase_1"/>
</dbReference>
<dbReference type="EMBL" id="BMFO01000002">
    <property type="protein sequence ID" value="GGF88452.1"/>
    <property type="molecule type" value="Genomic_DNA"/>
</dbReference>
<dbReference type="InterPro" id="IPR029058">
    <property type="entry name" value="AB_hydrolase_fold"/>
</dbReference>
<evidence type="ECO:0000259" key="1">
    <source>
        <dbReference type="Pfam" id="PF00561"/>
    </source>
</evidence>
<dbReference type="Proteomes" id="UP000632858">
    <property type="component" value="Unassembled WGS sequence"/>
</dbReference>
<name>A0A917FJ77_9GAMM</name>
<protein>
    <submittedName>
        <fullName evidence="2">Haloalkane dehalogenase</fullName>
    </submittedName>
</protein>
<dbReference type="GO" id="GO:0003824">
    <property type="term" value="F:catalytic activity"/>
    <property type="evidence" value="ECO:0007669"/>
    <property type="project" value="InterPro"/>
</dbReference>
<accession>A0A917FJ77</accession>
<evidence type="ECO:0000313" key="2">
    <source>
        <dbReference type="EMBL" id="GGF88452.1"/>
    </source>
</evidence>
<dbReference type="GO" id="GO:0016020">
    <property type="term" value="C:membrane"/>
    <property type="evidence" value="ECO:0007669"/>
    <property type="project" value="TreeGrafter"/>
</dbReference>
<reference evidence="2" key="2">
    <citation type="submission" date="2020-09" db="EMBL/GenBank/DDBJ databases">
        <authorList>
            <person name="Sun Q."/>
            <person name="Zhou Y."/>
        </authorList>
    </citation>
    <scope>NUCLEOTIDE SEQUENCE</scope>
    <source>
        <strain evidence="2">CGMCC 1.12726</strain>
    </source>
</reference>
<sequence length="300" mass="33580">MAELPLYPDYPFLPKRFDRGGGIGLSYLDEGPADAPPVVMLHGNPSWSYYWRHLVAGLKDGYRCIVPDHVGMGLSDKPRDADYRYTLASRVEDLDRLIASLDLKGPITLAVHDWGGMIGFAWALRHPGRVARLVILNTSSFPLPESRRLMWQIAVGRIPLLGAVLIRGFNFFARGAADLGVARPIPSASRKALLAPYDSWANRRAVHRFVQDIPLKAGDDAWALVQQAEAALPSYRDVPTFIGWGLQDFVFDQDFLARFVKELPNATQKIYGDAGHYVLEDKHEELVPAIRQFLDRHPIG</sequence>
<dbReference type="InterPro" id="IPR000639">
    <property type="entry name" value="Epox_hydrolase-like"/>
</dbReference>
<dbReference type="SUPFAM" id="SSF53474">
    <property type="entry name" value="alpha/beta-Hydrolases"/>
    <property type="match status" value="1"/>
</dbReference>
<gene>
    <name evidence="2" type="primary">dhaA</name>
    <name evidence="2" type="ORF">GCM10010960_07930</name>
</gene>
<evidence type="ECO:0000313" key="3">
    <source>
        <dbReference type="Proteomes" id="UP000632858"/>
    </source>
</evidence>
<proteinExistence type="predicted"/>
<dbReference type="Pfam" id="PF00561">
    <property type="entry name" value="Abhydrolase_1"/>
    <property type="match status" value="1"/>
</dbReference>
<feature type="domain" description="AB hydrolase-1" evidence="1">
    <location>
        <begin position="36"/>
        <end position="282"/>
    </location>
</feature>
<organism evidence="2 3">
    <name type="scientific">Arenimonas maotaiensis</name>
    <dbReference type="NCBI Taxonomy" id="1446479"/>
    <lineage>
        <taxon>Bacteria</taxon>
        <taxon>Pseudomonadati</taxon>
        <taxon>Pseudomonadota</taxon>
        <taxon>Gammaproteobacteria</taxon>
        <taxon>Lysobacterales</taxon>
        <taxon>Lysobacteraceae</taxon>
        <taxon>Arenimonas</taxon>
    </lineage>
</organism>
<dbReference type="PRINTS" id="PR00111">
    <property type="entry name" value="ABHYDROLASE"/>
</dbReference>
<reference evidence="2" key="1">
    <citation type="journal article" date="2014" name="Int. J. Syst. Evol. Microbiol.">
        <title>Complete genome sequence of Corynebacterium casei LMG S-19264T (=DSM 44701T), isolated from a smear-ripened cheese.</title>
        <authorList>
            <consortium name="US DOE Joint Genome Institute (JGI-PGF)"/>
            <person name="Walter F."/>
            <person name="Albersmeier A."/>
            <person name="Kalinowski J."/>
            <person name="Ruckert C."/>
        </authorList>
    </citation>
    <scope>NUCLEOTIDE SEQUENCE</scope>
    <source>
        <strain evidence="2">CGMCC 1.12726</strain>
    </source>
</reference>
<dbReference type="PANTHER" id="PTHR43798:SF24">
    <property type="entry name" value="CIS-3-ALKYL-4-ALKYLOXETAN-2-ONE DECARBOXYLASE"/>
    <property type="match status" value="1"/>
</dbReference>
<dbReference type="AlphaFoldDB" id="A0A917FJ77"/>
<dbReference type="PRINTS" id="PR00412">
    <property type="entry name" value="EPOXHYDRLASE"/>
</dbReference>
<keyword evidence="3" id="KW-1185">Reference proteome</keyword>
<dbReference type="InterPro" id="IPR050266">
    <property type="entry name" value="AB_hydrolase_sf"/>
</dbReference>
<comment type="caution">
    <text evidence="2">The sequence shown here is derived from an EMBL/GenBank/DDBJ whole genome shotgun (WGS) entry which is preliminary data.</text>
</comment>